<protein>
    <submittedName>
        <fullName evidence="2">GNAT domain-containing protein</fullName>
    </submittedName>
</protein>
<dbReference type="PROSITE" id="PS51186">
    <property type="entry name" value="GNAT"/>
    <property type="match status" value="1"/>
</dbReference>
<dbReference type="GO" id="GO:0016747">
    <property type="term" value="F:acyltransferase activity, transferring groups other than amino-acyl groups"/>
    <property type="evidence" value="ECO:0007669"/>
    <property type="project" value="InterPro"/>
</dbReference>
<dbReference type="PANTHER" id="PTHR43792:SF1">
    <property type="entry name" value="N-ACETYLTRANSFERASE DOMAIN-CONTAINING PROTEIN"/>
    <property type="match status" value="1"/>
</dbReference>
<name>A0A5N6TMY1_ASPAV</name>
<accession>A0A5N6TMY1</accession>
<dbReference type="PANTHER" id="PTHR43792">
    <property type="entry name" value="GNAT FAMILY, PUTATIVE (AFU_ORTHOLOGUE AFUA_3G00765)-RELATED-RELATED"/>
    <property type="match status" value="1"/>
</dbReference>
<keyword evidence="3" id="KW-1185">Reference proteome</keyword>
<sequence>MEFTTERLDIRPLLLTDAEDVYAIRSLESVAKWGRKSTIDKSLSETVSWIQGPSPKKAYIRFAIREKHSPRVIGTLGVNLIPSPTAPEAGSRWEIGYGFHTCVWGRGYATEAVRGFMGVWGALRPALEEGVDGDVRVLEGLFASADERNERSGNVLRKCGFEVVGGFVDEIGRRNLDFGVFI</sequence>
<dbReference type="Pfam" id="PF13302">
    <property type="entry name" value="Acetyltransf_3"/>
    <property type="match status" value="1"/>
</dbReference>
<dbReference type="Proteomes" id="UP000325780">
    <property type="component" value="Unassembled WGS sequence"/>
</dbReference>
<proteinExistence type="predicted"/>
<feature type="domain" description="N-acetyltransferase" evidence="1">
    <location>
        <begin position="8"/>
        <end position="182"/>
    </location>
</feature>
<organism evidence="2 3">
    <name type="scientific">Aspergillus avenaceus</name>
    <dbReference type="NCBI Taxonomy" id="36643"/>
    <lineage>
        <taxon>Eukaryota</taxon>
        <taxon>Fungi</taxon>
        <taxon>Dikarya</taxon>
        <taxon>Ascomycota</taxon>
        <taxon>Pezizomycotina</taxon>
        <taxon>Eurotiomycetes</taxon>
        <taxon>Eurotiomycetidae</taxon>
        <taxon>Eurotiales</taxon>
        <taxon>Aspergillaceae</taxon>
        <taxon>Aspergillus</taxon>
        <taxon>Aspergillus subgen. Circumdati</taxon>
    </lineage>
</organism>
<gene>
    <name evidence="2" type="ORF">BDV25DRAFT_142722</name>
</gene>
<dbReference type="InterPro" id="IPR051531">
    <property type="entry name" value="N-acetyltransferase"/>
</dbReference>
<dbReference type="SUPFAM" id="SSF55729">
    <property type="entry name" value="Acyl-CoA N-acyltransferases (Nat)"/>
    <property type="match status" value="1"/>
</dbReference>
<dbReference type="InterPro" id="IPR000182">
    <property type="entry name" value="GNAT_dom"/>
</dbReference>
<evidence type="ECO:0000313" key="3">
    <source>
        <dbReference type="Proteomes" id="UP000325780"/>
    </source>
</evidence>
<evidence type="ECO:0000313" key="2">
    <source>
        <dbReference type="EMBL" id="KAE8147471.1"/>
    </source>
</evidence>
<dbReference type="OrthoDB" id="630895at2759"/>
<reference evidence="2 3" key="1">
    <citation type="submission" date="2019-04" db="EMBL/GenBank/DDBJ databases">
        <title>Friends and foes A comparative genomics study of 23 Aspergillus species from section Flavi.</title>
        <authorList>
            <consortium name="DOE Joint Genome Institute"/>
            <person name="Kjaerbolling I."/>
            <person name="Vesth T."/>
            <person name="Frisvad J.C."/>
            <person name="Nybo J.L."/>
            <person name="Theobald S."/>
            <person name="Kildgaard S."/>
            <person name="Isbrandt T."/>
            <person name="Kuo A."/>
            <person name="Sato A."/>
            <person name="Lyhne E.K."/>
            <person name="Kogle M.E."/>
            <person name="Wiebenga A."/>
            <person name="Kun R.S."/>
            <person name="Lubbers R.J."/>
            <person name="Makela M.R."/>
            <person name="Barry K."/>
            <person name="Chovatia M."/>
            <person name="Clum A."/>
            <person name="Daum C."/>
            <person name="Haridas S."/>
            <person name="He G."/>
            <person name="LaButti K."/>
            <person name="Lipzen A."/>
            <person name="Mondo S."/>
            <person name="Riley R."/>
            <person name="Salamov A."/>
            <person name="Simmons B.A."/>
            <person name="Magnuson J.K."/>
            <person name="Henrissat B."/>
            <person name="Mortensen U.H."/>
            <person name="Larsen T.O."/>
            <person name="Devries R.P."/>
            <person name="Grigoriev I.V."/>
            <person name="Machida M."/>
            <person name="Baker S.E."/>
            <person name="Andersen M.R."/>
        </authorList>
    </citation>
    <scope>NUCLEOTIDE SEQUENCE [LARGE SCALE GENOMIC DNA]</scope>
    <source>
        <strain evidence="2 3">IBT 18842</strain>
    </source>
</reference>
<evidence type="ECO:0000259" key="1">
    <source>
        <dbReference type="PROSITE" id="PS51186"/>
    </source>
</evidence>
<dbReference type="AlphaFoldDB" id="A0A5N6TMY1"/>
<dbReference type="Gene3D" id="3.40.630.30">
    <property type="match status" value="1"/>
</dbReference>
<dbReference type="EMBL" id="ML742206">
    <property type="protein sequence ID" value="KAE8147471.1"/>
    <property type="molecule type" value="Genomic_DNA"/>
</dbReference>
<dbReference type="InterPro" id="IPR016181">
    <property type="entry name" value="Acyl_CoA_acyltransferase"/>
</dbReference>